<dbReference type="Proteomes" id="UP000037069">
    <property type="component" value="Unassembled WGS sequence"/>
</dbReference>
<evidence type="ECO:0000313" key="2">
    <source>
        <dbReference type="Proteomes" id="UP000037069"/>
    </source>
</evidence>
<accession>A0A0L0BZP2</accession>
<sequence>MASCFREMKSEILECNKLIANIDKSTSTKITALENENYVLHRRLNRADIIISGLPNGIENLFDPIIKIGSYYNISISKSDINHVCYIHQRKSVLVKFNNVFLRDNIMSAYFKTRSLKVADVVEGNIDLRIYLNDHYGPAAGKLNAICRKLLQKKVINKYRILNGDKLLVKLTMSDGSVVIHNAVECDSLLHRF</sequence>
<protein>
    <submittedName>
        <fullName evidence="1">Uncharacterized protein</fullName>
    </submittedName>
</protein>
<reference evidence="1 2" key="1">
    <citation type="journal article" date="2015" name="Nat. Commun.">
        <title>Lucilia cuprina genome unlocks parasitic fly biology to underpin future interventions.</title>
        <authorList>
            <person name="Anstead C.A."/>
            <person name="Korhonen P.K."/>
            <person name="Young N.D."/>
            <person name="Hall R.S."/>
            <person name="Jex A.R."/>
            <person name="Murali S.C."/>
            <person name="Hughes D.S."/>
            <person name="Lee S.F."/>
            <person name="Perry T."/>
            <person name="Stroehlein A.J."/>
            <person name="Ansell B.R."/>
            <person name="Breugelmans B."/>
            <person name="Hofmann A."/>
            <person name="Qu J."/>
            <person name="Dugan S."/>
            <person name="Lee S.L."/>
            <person name="Chao H."/>
            <person name="Dinh H."/>
            <person name="Han Y."/>
            <person name="Doddapaneni H.V."/>
            <person name="Worley K.C."/>
            <person name="Muzny D.M."/>
            <person name="Ioannidis P."/>
            <person name="Waterhouse R.M."/>
            <person name="Zdobnov E.M."/>
            <person name="James P.J."/>
            <person name="Bagnall N.H."/>
            <person name="Kotze A.C."/>
            <person name="Gibbs R.A."/>
            <person name="Richards S."/>
            <person name="Batterham P."/>
            <person name="Gasser R.B."/>
        </authorList>
    </citation>
    <scope>NUCLEOTIDE SEQUENCE [LARGE SCALE GENOMIC DNA]</scope>
    <source>
        <strain evidence="1 2">LS</strain>
        <tissue evidence="1">Full body</tissue>
    </source>
</reference>
<dbReference type="AlphaFoldDB" id="A0A0L0BZP2"/>
<organism evidence="1 2">
    <name type="scientific">Lucilia cuprina</name>
    <name type="common">Green bottle fly</name>
    <name type="synonym">Australian sheep blowfly</name>
    <dbReference type="NCBI Taxonomy" id="7375"/>
    <lineage>
        <taxon>Eukaryota</taxon>
        <taxon>Metazoa</taxon>
        <taxon>Ecdysozoa</taxon>
        <taxon>Arthropoda</taxon>
        <taxon>Hexapoda</taxon>
        <taxon>Insecta</taxon>
        <taxon>Pterygota</taxon>
        <taxon>Neoptera</taxon>
        <taxon>Endopterygota</taxon>
        <taxon>Diptera</taxon>
        <taxon>Brachycera</taxon>
        <taxon>Muscomorpha</taxon>
        <taxon>Oestroidea</taxon>
        <taxon>Calliphoridae</taxon>
        <taxon>Luciliinae</taxon>
        <taxon>Lucilia</taxon>
    </lineage>
</organism>
<dbReference type="OrthoDB" id="8059039at2759"/>
<comment type="caution">
    <text evidence="1">The sequence shown here is derived from an EMBL/GenBank/DDBJ whole genome shotgun (WGS) entry which is preliminary data.</text>
</comment>
<evidence type="ECO:0000313" key="1">
    <source>
        <dbReference type="EMBL" id="KNC25473.1"/>
    </source>
</evidence>
<name>A0A0L0BZP2_LUCCU</name>
<proteinExistence type="predicted"/>
<gene>
    <name evidence="1" type="ORF">FF38_05860</name>
</gene>
<keyword evidence="2" id="KW-1185">Reference proteome</keyword>
<dbReference type="EMBL" id="JRES01001111">
    <property type="protein sequence ID" value="KNC25473.1"/>
    <property type="molecule type" value="Genomic_DNA"/>
</dbReference>